<dbReference type="RefSeq" id="XP_060304581.1">
    <property type="nucleotide sequence ID" value="XM_060464914.1"/>
</dbReference>
<comment type="caution">
    <text evidence="1">The sequence shown here is derived from an EMBL/GenBank/DDBJ whole genome shotgun (WGS) entry which is preliminary data.</text>
</comment>
<dbReference type="AlphaFoldDB" id="A0AAJ0DRV9"/>
<keyword evidence="2" id="KW-1185">Reference proteome</keyword>
<reference evidence="1 2" key="1">
    <citation type="submission" date="2016-10" db="EMBL/GenBank/DDBJ databases">
        <title>The genome sequence of Colletotrichum fioriniae PJ7.</title>
        <authorList>
            <person name="Baroncelli R."/>
        </authorList>
    </citation>
    <scope>NUCLEOTIDE SEQUENCE [LARGE SCALE GENOMIC DNA]</scope>
    <source>
        <strain evidence="1 2">IMI 309622</strain>
    </source>
</reference>
<dbReference type="EMBL" id="MOOE01000033">
    <property type="protein sequence ID" value="KAK1505204.1"/>
    <property type="molecule type" value="Genomic_DNA"/>
</dbReference>
<dbReference type="Proteomes" id="UP001240678">
    <property type="component" value="Unassembled WGS sequence"/>
</dbReference>
<sequence>MNSTKQSHGRSYFSFSLASVPLFDSLPFTTQKVQTTTNSPSFSISLDALWETSAAIRPMFIQGSLIVPSPYLRIPSTADQTPWTVCLPCPILARLAMPSLSSFCFHDQPEVFMMLSKLPLS</sequence>
<organism evidence="1 2">
    <name type="scientific">Colletotrichum costaricense</name>
    <dbReference type="NCBI Taxonomy" id="1209916"/>
    <lineage>
        <taxon>Eukaryota</taxon>
        <taxon>Fungi</taxon>
        <taxon>Dikarya</taxon>
        <taxon>Ascomycota</taxon>
        <taxon>Pezizomycotina</taxon>
        <taxon>Sordariomycetes</taxon>
        <taxon>Hypocreomycetidae</taxon>
        <taxon>Glomerellales</taxon>
        <taxon>Glomerellaceae</taxon>
        <taxon>Colletotrichum</taxon>
        <taxon>Colletotrichum acutatum species complex</taxon>
    </lineage>
</organism>
<dbReference type="GeneID" id="85348461"/>
<gene>
    <name evidence="1" type="ORF">CCOS01_16778</name>
</gene>
<protein>
    <submittedName>
        <fullName evidence="1">Uncharacterized protein</fullName>
    </submittedName>
</protein>
<proteinExistence type="predicted"/>
<name>A0AAJ0DRV9_9PEZI</name>
<accession>A0AAJ0DRV9</accession>
<evidence type="ECO:0000313" key="1">
    <source>
        <dbReference type="EMBL" id="KAK1505204.1"/>
    </source>
</evidence>
<evidence type="ECO:0000313" key="2">
    <source>
        <dbReference type="Proteomes" id="UP001240678"/>
    </source>
</evidence>